<reference evidence="1 2" key="1">
    <citation type="submission" date="2015-09" db="EMBL/GenBank/DDBJ databases">
        <title>Genome sequencing project for genomic taxonomy and phylogenomics of Bacillus-like bacteria.</title>
        <authorList>
            <person name="Liu B."/>
            <person name="Wang J."/>
            <person name="Zhu Y."/>
            <person name="Liu G."/>
            <person name="Chen Q."/>
            <person name="Chen Z."/>
            <person name="Lan J."/>
            <person name="Che J."/>
            <person name="Ge C."/>
            <person name="Shi H."/>
            <person name="Pan Z."/>
            <person name="Liu X."/>
        </authorList>
    </citation>
    <scope>NUCLEOTIDE SEQUENCE [LARGE SCALE GENOMIC DNA]</scope>
    <source>
        <strain evidence="1 2">FJAT-18043</strain>
    </source>
</reference>
<dbReference type="EMBL" id="LJIX01000006">
    <property type="protein sequence ID" value="KQL20093.1"/>
    <property type="molecule type" value="Genomic_DNA"/>
</dbReference>
<sequence length="103" mass="11990">MGYFCQKEDITILQLCELLKIVNEMIFKCEIYLVNETVYCIEGIVNEGEMVMNFNLNRINPNQTQVLFHDGRFETLTNEELEDLMAQMGISERADELESNVTD</sequence>
<dbReference type="PATRIC" id="fig|1637975.4.peg.3315"/>
<dbReference type="RefSeq" id="WP_053476630.1">
    <property type="nucleotide sequence ID" value="NZ_CP041305.1"/>
</dbReference>
<proteinExistence type="predicted"/>
<organism evidence="1 2">
    <name type="scientific">Cytobacillus solani</name>
    <dbReference type="NCBI Taxonomy" id="1637975"/>
    <lineage>
        <taxon>Bacteria</taxon>
        <taxon>Bacillati</taxon>
        <taxon>Bacillota</taxon>
        <taxon>Bacilli</taxon>
        <taxon>Bacillales</taxon>
        <taxon>Bacillaceae</taxon>
        <taxon>Cytobacillus</taxon>
    </lineage>
</organism>
<keyword evidence="2" id="KW-1185">Reference proteome</keyword>
<accession>A0A0Q3T9R8</accession>
<gene>
    <name evidence="1" type="ORF">AN957_16975</name>
</gene>
<protein>
    <submittedName>
        <fullName evidence="1">Uncharacterized protein</fullName>
    </submittedName>
</protein>
<dbReference type="AlphaFoldDB" id="A0A0Q3T9R8"/>
<name>A0A0Q3T9R8_9BACI</name>
<comment type="caution">
    <text evidence="1">The sequence shown here is derived from an EMBL/GenBank/DDBJ whole genome shotgun (WGS) entry which is preliminary data.</text>
</comment>
<evidence type="ECO:0000313" key="1">
    <source>
        <dbReference type="EMBL" id="KQL20093.1"/>
    </source>
</evidence>
<evidence type="ECO:0000313" key="2">
    <source>
        <dbReference type="Proteomes" id="UP000050996"/>
    </source>
</evidence>
<dbReference type="Proteomes" id="UP000050996">
    <property type="component" value="Unassembled WGS sequence"/>
</dbReference>